<name>A0ABT4ZU64_9CYAN</name>
<accession>A0ABT4ZU64</accession>
<organism evidence="1 2">
    <name type="scientific">Sphaerospermopsis kisseleviana CS-549</name>
    <dbReference type="NCBI Taxonomy" id="3021783"/>
    <lineage>
        <taxon>Bacteria</taxon>
        <taxon>Bacillati</taxon>
        <taxon>Cyanobacteriota</taxon>
        <taxon>Cyanophyceae</taxon>
        <taxon>Nostocales</taxon>
        <taxon>Aphanizomenonaceae</taxon>
        <taxon>Sphaerospermopsis</taxon>
        <taxon>Sphaerospermopsis kisseleviana</taxon>
    </lineage>
</organism>
<evidence type="ECO:0000313" key="2">
    <source>
        <dbReference type="Proteomes" id="UP001211711"/>
    </source>
</evidence>
<protein>
    <submittedName>
        <fullName evidence="1">Uncharacterized protein</fullName>
    </submittedName>
</protein>
<evidence type="ECO:0000313" key="1">
    <source>
        <dbReference type="EMBL" id="MDB9442966.1"/>
    </source>
</evidence>
<dbReference type="Proteomes" id="UP001211711">
    <property type="component" value="Unassembled WGS sequence"/>
</dbReference>
<gene>
    <name evidence="1" type="ORF">PN497_16585</name>
</gene>
<keyword evidence="2" id="KW-1185">Reference proteome</keyword>
<comment type="caution">
    <text evidence="1">The sequence shown here is derived from an EMBL/GenBank/DDBJ whole genome shotgun (WGS) entry which is preliminary data.</text>
</comment>
<reference evidence="1 2" key="1">
    <citation type="submission" date="2023-01" db="EMBL/GenBank/DDBJ databases">
        <title>Genomes from the Australian National Cyanobacteria Reference Collection.</title>
        <authorList>
            <person name="Willis A."/>
            <person name="Lee E.M.F."/>
        </authorList>
    </citation>
    <scope>NUCLEOTIDE SEQUENCE [LARGE SCALE GENOMIC DNA]</scope>
    <source>
        <strain evidence="1 2">CS-549</strain>
    </source>
</reference>
<dbReference type="RefSeq" id="WP_272110708.1">
    <property type="nucleotide sequence ID" value="NZ_JAQMTI010000204.1"/>
</dbReference>
<proteinExistence type="predicted"/>
<dbReference type="EMBL" id="JAQMTI010000204">
    <property type="protein sequence ID" value="MDB9442966.1"/>
    <property type="molecule type" value="Genomic_DNA"/>
</dbReference>
<sequence>MNYSPSSIAIQPPLTPIFLIFMYYKAKCGMWVKSGNLSKNVKVRKLDVQ</sequence>